<dbReference type="Proteomes" id="UP001617689">
    <property type="component" value="Unassembled WGS sequence"/>
</dbReference>
<sequence>MSWYKIGTIATTNGSKIITGTGTQFINSLNGVSSGRMLLLPAAGTVQIYEIESVQSDTQLTLVSPFSGTTGSGKSYAIPTSPSVSLEQFAHEFASTLSYYQQQLQGWQSILTGTGNITLTTPDGETVTVRSQAEWDALLNTKANAAQVSKKRGQLGTVNLNALTASSDGEWQQSDVGNATTANNYPVTAPGVLEVLPTLGGTSENCIQNFSASNSQYRYTRTYNAGAWSAWTYVIDSGTAQNVFGVKTFINGLIDNVSALGRSMSLPAVPLTAIAQLNNMTMGATLFVNGNTSTAALIPTGAASGFWHIRCVAKSDSTTNAGTFEAYQLGIAFNSYAGTLAANGTITWRRALYIGYTAIADANGFWKTSSPVISIFADGSFKTTDEAEGVSVERLSEGVYRIAGCQGMHSDAAWGGVDGGIANPTCRNGLERIWNDYEVHEDGSITVHTFHRVHPDAMPFAQNRLTRDKKRFDQEKGHTPDMEWPDQAPIDVPQDLFIQVRVNMPERDGQTGPVSELL</sequence>
<organism evidence="2 3">
    <name type="scientific">Pectobacterium actinidiae</name>
    <dbReference type="NCBI Taxonomy" id="1507808"/>
    <lineage>
        <taxon>Bacteria</taxon>
        <taxon>Pseudomonadati</taxon>
        <taxon>Pseudomonadota</taxon>
        <taxon>Gammaproteobacteria</taxon>
        <taxon>Enterobacterales</taxon>
        <taxon>Pectobacteriaceae</taxon>
        <taxon>Pectobacterium</taxon>
    </lineage>
</organism>
<feature type="domain" description="Phage tail protein C-terminal" evidence="1">
    <location>
        <begin position="359"/>
        <end position="506"/>
    </location>
</feature>
<dbReference type="Pfam" id="PF25670">
    <property type="entry name" value="Phage_tail_C_2"/>
    <property type="match status" value="1"/>
</dbReference>
<evidence type="ECO:0000313" key="2">
    <source>
        <dbReference type="EMBL" id="MFJ5428962.1"/>
    </source>
</evidence>
<reference evidence="2 3" key="1">
    <citation type="submission" date="2024-10" db="EMBL/GenBank/DDBJ databases">
        <authorList>
            <person name="Lu C.-H."/>
        </authorList>
    </citation>
    <scope>NUCLEOTIDE SEQUENCE [LARGE SCALE GENOMIC DNA]</scope>
    <source>
        <strain evidence="2 3">22ZTDG03-2</strain>
    </source>
</reference>
<gene>
    <name evidence="2" type="ORF">ACIPUP_07325</name>
</gene>
<proteinExistence type="predicted"/>
<evidence type="ECO:0000313" key="3">
    <source>
        <dbReference type="Proteomes" id="UP001617689"/>
    </source>
</evidence>
<dbReference type="CDD" id="cd19958">
    <property type="entry name" value="pyocin_knob"/>
    <property type="match status" value="1"/>
</dbReference>
<accession>A0ABW8G8R3</accession>
<keyword evidence="3" id="KW-1185">Reference proteome</keyword>
<dbReference type="EMBL" id="JBIXLL010000003">
    <property type="protein sequence ID" value="MFJ5428962.1"/>
    <property type="molecule type" value="Genomic_DNA"/>
</dbReference>
<dbReference type="RefSeq" id="WP_400395117.1">
    <property type="nucleotide sequence ID" value="NZ_JBIXLL010000003.1"/>
</dbReference>
<name>A0ABW8G8R3_9GAMM</name>
<dbReference type="InterPro" id="IPR058008">
    <property type="entry name" value="Gp26_C"/>
</dbReference>
<comment type="caution">
    <text evidence="2">The sequence shown here is derived from an EMBL/GenBank/DDBJ whole genome shotgun (WGS) entry which is preliminary data.</text>
</comment>
<protein>
    <submittedName>
        <fullName evidence="2">Pyocin knob domain-containing protein</fullName>
    </submittedName>
</protein>
<evidence type="ECO:0000259" key="1">
    <source>
        <dbReference type="Pfam" id="PF25670"/>
    </source>
</evidence>